<dbReference type="InterPro" id="IPR000835">
    <property type="entry name" value="HTH_MarR-typ"/>
</dbReference>
<gene>
    <name evidence="2" type="ORF">Cco03nite_18150</name>
</gene>
<feature type="domain" description="HTH marR-type" evidence="1">
    <location>
        <begin position="14"/>
        <end position="150"/>
    </location>
</feature>
<dbReference type="PROSITE" id="PS50995">
    <property type="entry name" value="HTH_MARR_2"/>
    <property type="match status" value="1"/>
</dbReference>
<dbReference type="Proteomes" id="UP000630887">
    <property type="component" value="Unassembled WGS sequence"/>
</dbReference>
<dbReference type="RefSeq" id="WP_203691024.1">
    <property type="nucleotide sequence ID" value="NZ_BAAALC010000016.1"/>
</dbReference>
<dbReference type="GO" id="GO:0003700">
    <property type="term" value="F:DNA-binding transcription factor activity"/>
    <property type="evidence" value="ECO:0007669"/>
    <property type="project" value="InterPro"/>
</dbReference>
<dbReference type="AlphaFoldDB" id="A0A8J3L1V7"/>
<dbReference type="InterPro" id="IPR036388">
    <property type="entry name" value="WH-like_DNA-bd_sf"/>
</dbReference>
<name>A0A8J3L1V7_9ACTN</name>
<organism evidence="2 3">
    <name type="scientific">Catellatospora coxensis</name>
    <dbReference type="NCBI Taxonomy" id="310354"/>
    <lineage>
        <taxon>Bacteria</taxon>
        <taxon>Bacillati</taxon>
        <taxon>Actinomycetota</taxon>
        <taxon>Actinomycetes</taxon>
        <taxon>Micromonosporales</taxon>
        <taxon>Micromonosporaceae</taxon>
        <taxon>Catellatospora</taxon>
    </lineage>
</organism>
<comment type="caution">
    <text evidence="2">The sequence shown here is derived from an EMBL/GenBank/DDBJ whole genome shotgun (WGS) entry which is preliminary data.</text>
</comment>
<keyword evidence="3" id="KW-1185">Reference proteome</keyword>
<dbReference type="SMART" id="SM00347">
    <property type="entry name" value="HTH_MARR"/>
    <property type="match status" value="1"/>
</dbReference>
<dbReference type="PANTHER" id="PTHR33164:SF106">
    <property type="entry name" value="TRANSCRIPTIONAL REGULATORY PROTEIN"/>
    <property type="match status" value="1"/>
</dbReference>
<sequence>MAEQTGPTDRAAAFDELTRALQASSVESDVFVDVFARTHGLGRNDLNAIMWIAVSDEAGRPITAGELAARLGLGAPATTSLIDRLQDAGHVERIRDPRDRRRITLSMNDTALEMAREFFQPLGRRMAEAVVDLPTEDLVVAAAVIRRMTGAIVASREAARGERSTGARAPEAR</sequence>
<proteinExistence type="predicted"/>
<accession>A0A8J3L1V7</accession>
<dbReference type="PRINTS" id="PR00598">
    <property type="entry name" value="HTHMARR"/>
</dbReference>
<evidence type="ECO:0000313" key="2">
    <source>
        <dbReference type="EMBL" id="GIG05115.1"/>
    </source>
</evidence>
<evidence type="ECO:0000313" key="3">
    <source>
        <dbReference type="Proteomes" id="UP000630887"/>
    </source>
</evidence>
<dbReference type="SUPFAM" id="SSF46785">
    <property type="entry name" value="Winged helix' DNA-binding domain"/>
    <property type="match status" value="1"/>
</dbReference>
<dbReference type="InterPro" id="IPR039422">
    <property type="entry name" value="MarR/SlyA-like"/>
</dbReference>
<evidence type="ECO:0000259" key="1">
    <source>
        <dbReference type="PROSITE" id="PS50995"/>
    </source>
</evidence>
<dbReference type="EMBL" id="BONI01000011">
    <property type="protein sequence ID" value="GIG05115.1"/>
    <property type="molecule type" value="Genomic_DNA"/>
</dbReference>
<dbReference type="GO" id="GO:0006950">
    <property type="term" value="P:response to stress"/>
    <property type="evidence" value="ECO:0007669"/>
    <property type="project" value="TreeGrafter"/>
</dbReference>
<dbReference type="Pfam" id="PF12802">
    <property type="entry name" value="MarR_2"/>
    <property type="match status" value="1"/>
</dbReference>
<protein>
    <submittedName>
        <fullName evidence="2">Transcriptional regulator</fullName>
    </submittedName>
</protein>
<reference evidence="2 3" key="1">
    <citation type="submission" date="2021-01" db="EMBL/GenBank/DDBJ databases">
        <title>Whole genome shotgun sequence of Catellatospora coxensis NBRC 107359.</title>
        <authorList>
            <person name="Komaki H."/>
            <person name="Tamura T."/>
        </authorList>
    </citation>
    <scope>NUCLEOTIDE SEQUENCE [LARGE SCALE GENOMIC DNA]</scope>
    <source>
        <strain evidence="2 3">NBRC 107359</strain>
    </source>
</reference>
<dbReference type="Gene3D" id="1.10.10.10">
    <property type="entry name" value="Winged helix-like DNA-binding domain superfamily/Winged helix DNA-binding domain"/>
    <property type="match status" value="1"/>
</dbReference>
<dbReference type="InterPro" id="IPR036390">
    <property type="entry name" value="WH_DNA-bd_sf"/>
</dbReference>
<dbReference type="PANTHER" id="PTHR33164">
    <property type="entry name" value="TRANSCRIPTIONAL REGULATOR, MARR FAMILY"/>
    <property type="match status" value="1"/>
</dbReference>